<name>A0ACC5ZSW0_9RHOB</name>
<organism evidence="1 2">
    <name type="scientific">Lutimaribacter degradans</name>
    <dbReference type="NCBI Taxonomy" id="2945989"/>
    <lineage>
        <taxon>Bacteria</taxon>
        <taxon>Pseudomonadati</taxon>
        <taxon>Pseudomonadota</taxon>
        <taxon>Alphaproteobacteria</taxon>
        <taxon>Rhodobacterales</taxon>
        <taxon>Roseobacteraceae</taxon>
        <taxon>Lutimaribacter</taxon>
    </lineage>
</organism>
<protein>
    <submittedName>
        <fullName evidence="1">Head-tail connector protein</fullName>
    </submittedName>
</protein>
<comment type="caution">
    <text evidence="1">The sequence shown here is derived from an EMBL/GenBank/DDBJ whole genome shotgun (WGS) entry which is preliminary data.</text>
</comment>
<evidence type="ECO:0000313" key="2">
    <source>
        <dbReference type="Proteomes" id="UP001203036"/>
    </source>
</evidence>
<evidence type="ECO:0000313" key="1">
    <source>
        <dbReference type="EMBL" id="MCM2561033.1"/>
    </source>
</evidence>
<keyword evidence="2" id="KW-1185">Reference proteome</keyword>
<dbReference type="Proteomes" id="UP001203036">
    <property type="component" value="Unassembled WGS sequence"/>
</dbReference>
<dbReference type="EMBL" id="JAMQGO010000001">
    <property type="protein sequence ID" value="MCM2561033.1"/>
    <property type="molecule type" value="Genomic_DNA"/>
</dbReference>
<gene>
    <name evidence="1" type="ORF">M8744_02635</name>
</gene>
<proteinExistence type="predicted"/>
<sequence length="199" mass="21337">MMLMEQTEISGDALPVDAFKAHLRLGRGFAEDAVQDVILAGFLRAALAAIEARTAKILLARSFQLTLSAWHDATAQPFPVAPVTAVTEVSLVDRDGDELSVDPALYRLEPDTQRPRLLPVASLLPVIPRAGSVRISFDAGMGGDFDALPADLRQAVMLLAAHYYEYRDETALGAGCMPFGVTSLIARYRTVRLLGGGAA</sequence>
<accession>A0ACC5ZSW0</accession>
<reference evidence="1" key="1">
    <citation type="submission" date="2022-06" db="EMBL/GenBank/DDBJ databases">
        <title>Lutimaribacter sp. EGI FJ00013, a novel bacterium isolated from a salt lake sediment enrichment.</title>
        <authorList>
            <person name="Gao L."/>
            <person name="Fang B.-Z."/>
            <person name="Li W.-J."/>
        </authorList>
    </citation>
    <scope>NUCLEOTIDE SEQUENCE</scope>
    <source>
        <strain evidence="1">EGI FJ00013</strain>
    </source>
</reference>